<name>A0A1E5IIV8_ENDTX</name>
<evidence type="ECO:0000313" key="3">
    <source>
        <dbReference type="Proteomes" id="UP000095237"/>
    </source>
</evidence>
<dbReference type="InterPro" id="IPR003141">
    <property type="entry name" value="Pol/His_phosphatase_N"/>
</dbReference>
<dbReference type="PANTHER" id="PTHR42924">
    <property type="entry name" value="EXONUCLEASE"/>
    <property type="match status" value="1"/>
</dbReference>
<dbReference type="SMART" id="SM00481">
    <property type="entry name" value="POLIIIAc"/>
    <property type="match status" value="1"/>
</dbReference>
<dbReference type="GO" id="GO:0035312">
    <property type="term" value="F:5'-3' DNA exonuclease activity"/>
    <property type="evidence" value="ECO:0007669"/>
    <property type="project" value="TreeGrafter"/>
</dbReference>
<dbReference type="AlphaFoldDB" id="A0A1E5IIV8"/>
<protein>
    <recommendedName>
        <fullName evidence="1">Polymerase/histidinol phosphatase N-terminal domain-containing protein</fullName>
    </recommendedName>
</protein>
<dbReference type="InterPro" id="IPR016195">
    <property type="entry name" value="Pol/histidinol_Pase-like"/>
</dbReference>
<dbReference type="PANTHER" id="PTHR42924:SF3">
    <property type="entry name" value="POLYMERASE_HISTIDINOL PHOSPHATASE N-TERMINAL DOMAIN-CONTAINING PROTEIN"/>
    <property type="match status" value="1"/>
</dbReference>
<dbReference type="Proteomes" id="UP000095237">
    <property type="component" value="Unassembled WGS sequence"/>
</dbReference>
<dbReference type="SUPFAM" id="SSF89550">
    <property type="entry name" value="PHP domain-like"/>
    <property type="match status" value="1"/>
</dbReference>
<dbReference type="InterPro" id="IPR004013">
    <property type="entry name" value="PHP_dom"/>
</dbReference>
<dbReference type="EMBL" id="LNVX01000531">
    <property type="protein sequence ID" value="OEG69918.1"/>
    <property type="molecule type" value="Genomic_DNA"/>
</dbReference>
<dbReference type="InterPro" id="IPR052018">
    <property type="entry name" value="PHP_domain"/>
</dbReference>
<dbReference type="Pfam" id="PF02811">
    <property type="entry name" value="PHP"/>
    <property type="match status" value="1"/>
</dbReference>
<comment type="caution">
    <text evidence="2">The sequence shown here is derived from an EMBL/GenBank/DDBJ whole genome shotgun (WGS) entry which is preliminary data.</text>
</comment>
<dbReference type="Gene3D" id="3.20.20.140">
    <property type="entry name" value="Metal-dependent hydrolases"/>
    <property type="match status" value="1"/>
</dbReference>
<dbReference type="Gene3D" id="1.10.150.650">
    <property type="match status" value="1"/>
</dbReference>
<dbReference type="GO" id="GO:0004534">
    <property type="term" value="F:5'-3' RNA exonuclease activity"/>
    <property type="evidence" value="ECO:0007669"/>
    <property type="project" value="TreeGrafter"/>
</dbReference>
<evidence type="ECO:0000259" key="1">
    <source>
        <dbReference type="SMART" id="SM00481"/>
    </source>
</evidence>
<feature type="domain" description="Polymerase/histidinol phosphatase N-terminal" evidence="1">
    <location>
        <begin position="11"/>
        <end position="76"/>
    </location>
</feature>
<dbReference type="CDD" id="cd07438">
    <property type="entry name" value="PHP_HisPPase_AMP"/>
    <property type="match status" value="1"/>
</dbReference>
<evidence type="ECO:0000313" key="2">
    <source>
        <dbReference type="EMBL" id="OEG69918.1"/>
    </source>
</evidence>
<proteinExistence type="predicted"/>
<organism evidence="2 3">
    <name type="scientific">Endomicrobium trichonymphae</name>
    <dbReference type="NCBI Taxonomy" id="1408204"/>
    <lineage>
        <taxon>Bacteria</taxon>
        <taxon>Pseudomonadati</taxon>
        <taxon>Elusimicrobiota</taxon>
        <taxon>Endomicrobiia</taxon>
        <taxon>Endomicrobiales</taxon>
        <taxon>Endomicrobiaceae</taxon>
        <taxon>Candidatus Endomicrobiellum</taxon>
    </lineage>
</organism>
<reference evidence="2 3" key="1">
    <citation type="submission" date="2015-11" db="EMBL/GenBank/DDBJ databases">
        <title>Evidence for parallel genomic evolution in an endosymbiosis of termite gut flagellates.</title>
        <authorList>
            <person name="Zheng H."/>
        </authorList>
    </citation>
    <scope>NUCLEOTIDE SEQUENCE [LARGE SCALE GENOMIC DNA]</scope>
    <source>
        <strain evidence="2 3">CET450</strain>
    </source>
</reference>
<gene>
    <name evidence="2" type="ORF">ATZ36_07075</name>
</gene>
<sequence>MDNAAVANLYVDMHIHTNCSDGTFTPQEAVKYASKVKLAAISITDHDCVDGINEAQEIASKTVLEVVPGIELSSEVIFDSQKSEMHILGYYIDYKSEKLKKVLAVFKKARYERAVEMLEKLKKSGAELKDPSFLKKIEDKIIGRLHFAKALVEEKLVGSVNEAFQRYLSKDKPAYVSKYSISAHDAIKLILNAGGIPVMAHPYYIHYNDENMFKSFIKDGLMGIEAWHIKHSENTVKKFLNLAEKFNLIATGGSDCHGPYKKELPVMGRMRVSYSVVEILKEQKKRWLGVSVQIAERYIFCLLFPNILI</sequence>
<accession>A0A1E5IIV8</accession>
<keyword evidence="3" id="KW-1185">Reference proteome</keyword>